<dbReference type="Gene3D" id="3.20.20.70">
    <property type="entry name" value="Aldolase class I"/>
    <property type="match status" value="1"/>
</dbReference>
<dbReference type="SUPFAM" id="SSF54675">
    <property type="entry name" value="Nicotinate/Quinolinate PRTase N-terminal domain-like"/>
    <property type="match status" value="1"/>
</dbReference>
<evidence type="ECO:0000313" key="16">
    <source>
        <dbReference type="Proteomes" id="UP000270296"/>
    </source>
</evidence>
<comment type="similarity">
    <text evidence="2 11">Belongs to the NAPRTase family.</text>
</comment>
<feature type="chain" id="PRO_5043140249" description="Nicotinate phosphoribosyltransferase" evidence="12">
    <location>
        <begin position="19"/>
        <end position="524"/>
    </location>
</feature>
<dbReference type="EC" id="6.3.4.21" evidence="3 11"/>
<evidence type="ECO:0000256" key="3">
    <source>
        <dbReference type="ARBA" id="ARBA00013236"/>
    </source>
</evidence>
<dbReference type="InterPro" id="IPR007229">
    <property type="entry name" value="Nic_PRibTrfase-Fam"/>
</dbReference>
<dbReference type="InterPro" id="IPR041619">
    <property type="entry name" value="NAPRTase_C"/>
</dbReference>
<evidence type="ECO:0000256" key="7">
    <source>
        <dbReference type="ARBA" id="ARBA00022642"/>
    </source>
</evidence>
<evidence type="ECO:0000256" key="5">
    <source>
        <dbReference type="ARBA" id="ARBA00022553"/>
    </source>
</evidence>
<dbReference type="Pfam" id="PF17767">
    <property type="entry name" value="NAPRTase_N"/>
    <property type="match status" value="1"/>
</dbReference>
<feature type="domain" description="Nicotinate phosphoribosyltransferase N-terminal" evidence="13">
    <location>
        <begin position="12"/>
        <end position="136"/>
    </location>
</feature>
<dbReference type="CDD" id="cd01570">
    <property type="entry name" value="NAPRTase_A"/>
    <property type="match status" value="1"/>
</dbReference>
<evidence type="ECO:0000256" key="1">
    <source>
        <dbReference type="ARBA" id="ARBA00004952"/>
    </source>
</evidence>
<dbReference type="AlphaFoldDB" id="A0A183IWA4"/>
<comment type="pathway">
    <text evidence="1 11">Cofactor biosynthesis; NAD(+) biosynthesis; nicotinate D-ribonucleotide from nicotinate: step 1/1.</text>
</comment>
<keyword evidence="6 11" id="KW-0436">Ligase</keyword>
<dbReference type="OrthoDB" id="193380at2759"/>
<evidence type="ECO:0000256" key="8">
    <source>
        <dbReference type="ARBA" id="ARBA00022679"/>
    </source>
</evidence>
<dbReference type="InterPro" id="IPR036068">
    <property type="entry name" value="Nicotinate_pribotase-like_C"/>
</dbReference>
<dbReference type="Pfam" id="PF17956">
    <property type="entry name" value="NAPRTase_C"/>
    <property type="match status" value="1"/>
</dbReference>
<dbReference type="InterPro" id="IPR013785">
    <property type="entry name" value="Aldolase_TIM"/>
</dbReference>
<evidence type="ECO:0000256" key="11">
    <source>
        <dbReference type="RuleBase" id="RU365100"/>
    </source>
</evidence>
<evidence type="ECO:0000256" key="4">
    <source>
        <dbReference type="ARBA" id="ARBA00021569"/>
    </source>
</evidence>
<feature type="signal peptide" evidence="12">
    <location>
        <begin position="1"/>
        <end position="18"/>
    </location>
</feature>
<dbReference type="Gene3D" id="3.20.140.10">
    <property type="entry name" value="nicotinate phosphoribosyltransferase"/>
    <property type="match status" value="2"/>
</dbReference>
<evidence type="ECO:0000259" key="13">
    <source>
        <dbReference type="Pfam" id="PF17767"/>
    </source>
</evidence>
<dbReference type="GO" id="GO:0005829">
    <property type="term" value="C:cytosol"/>
    <property type="evidence" value="ECO:0007669"/>
    <property type="project" value="TreeGrafter"/>
</dbReference>
<accession>A0A183IWA4</accession>
<evidence type="ECO:0000256" key="2">
    <source>
        <dbReference type="ARBA" id="ARBA00010897"/>
    </source>
</evidence>
<protein>
    <recommendedName>
        <fullName evidence="4 11">Nicotinate phosphoribosyltransferase</fullName>
        <ecNumber evidence="3 11">6.3.4.21</ecNumber>
    </recommendedName>
</protein>
<organism evidence="17">
    <name type="scientific">Soboliphyme baturini</name>
    <dbReference type="NCBI Taxonomy" id="241478"/>
    <lineage>
        <taxon>Eukaryota</taxon>
        <taxon>Metazoa</taxon>
        <taxon>Ecdysozoa</taxon>
        <taxon>Nematoda</taxon>
        <taxon>Enoplea</taxon>
        <taxon>Dorylaimia</taxon>
        <taxon>Dioctophymatida</taxon>
        <taxon>Dioctophymatoidea</taxon>
        <taxon>Soboliphymatidae</taxon>
        <taxon>Soboliphyme</taxon>
    </lineage>
</organism>
<comment type="PTM">
    <text evidence="11">Transiently phosphorylated on a His residue during the reaction cycle. Phosphorylation strongly increases the affinity for substrates and increases the rate of nicotinate D-ribonucleotide production. Dephosphorylation regenerates the low-affinity form of the enzyme, leading to product release.</text>
</comment>
<comment type="function">
    <text evidence="9">Catalyzes the first step in the biosynthesis of NAD from nicotinic acid, the ATP-dependent synthesis of beta-nicotinate D-ribonucleotide from nicotinate and 5-phospho-D-ribose 1-phosphate. Helps prevent cellular oxidative stress via its role in NAD biosynthesis.</text>
</comment>
<dbReference type="InterPro" id="IPR006405">
    <property type="entry name" value="Nic_PRibTrfase_pncB"/>
</dbReference>
<dbReference type="GO" id="GO:0004516">
    <property type="term" value="F:nicotinate phosphoribosyltransferase activity"/>
    <property type="evidence" value="ECO:0007669"/>
    <property type="project" value="UniProtKB-UniRule"/>
</dbReference>
<dbReference type="PANTHER" id="PTHR11098:SF1">
    <property type="entry name" value="NICOTINATE PHOSPHORIBOSYLTRANSFERASE"/>
    <property type="match status" value="1"/>
</dbReference>
<dbReference type="SUPFAM" id="SSF51690">
    <property type="entry name" value="Nicotinate/Quinolinate PRTase C-terminal domain-like"/>
    <property type="match status" value="1"/>
</dbReference>
<evidence type="ECO:0000256" key="6">
    <source>
        <dbReference type="ARBA" id="ARBA00022598"/>
    </source>
</evidence>
<reference evidence="15 16" key="2">
    <citation type="submission" date="2018-11" db="EMBL/GenBank/DDBJ databases">
        <authorList>
            <consortium name="Pathogen Informatics"/>
        </authorList>
    </citation>
    <scope>NUCLEOTIDE SEQUENCE [LARGE SCALE GENOMIC DNA]</scope>
</reference>
<keyword evidence="5" id="KW-0597">Phosphoprotein</keyword>
<feature type="domain" description="Nicotinate phosphoribosyltransferase C-terminal" evidence="14">
    <location>
        <begin position="400"/>
        <end position="509"/>
    </location>
</feature>
<keyword evidence="8 11" id="KW-0808">Transferase</keyword>
<comment type="catalytic activity">
    <reaction evidence="10 11">
        <text>5-phospho-alpha-D-ribose 1-diphosphate + nicotinate + ATP + H2O = nicotinate beta-D-ribonucleotide + ADP + phosphate + diphosphate</text>
        <dbReference type="Rhea" id="RHEA:36163"/>
        <dbReference type="ChEBI" id="CHEBI:15377"/>
        <dbReference type="ChEBI" id="CHEBI:30616"/>
        <dbReference type="ChEBI" id="CHEBI:32544"/>
        <dbReference type="ChEBI" id="CHEBI:33019"/>
        <dbReference type="ChEBI" id="CHEBI:43474"/>
        <dbReference type="ChEBI" id="CHEBI:57502"/>
        <dbReference type="ChEBI" id="CHEBI:58017"/>
        <dbReference type="ChEBI" id="CHEBI:456216"/>
        <dbReference type="EC" id="6.3.4.21"/>
    </reaction>
</comment>
<evidence type="ECO:0000256" key="9">
    <source>
        <dbReference type="ARBA" id="ARBA00023426"/>
    </source>
</evidence>
<dbReference type="PIRSF" id="PIRSF000484">
    <property type="entry name" value="NAPRT"/>
    <property type="match status" value="1"/>
</dbReference>
<dbReference type="GO" id="GO:0016740">
    <property type="term" value="F:transferase activity"/>
    <property type="evidence" value="ECO:0007669"/>
    <property type="project" value="UniProtKB-KW"/>
</dbReference>
<dbReference type="GO" id="GO:0034355">
    <property type="term" value="P:NAD+ biosynthetic process via the salvage pathway"/>
    <property type="evidence" value="ECO:0007669"/>
    <property type="project" value="TreeGrafter"/>
</dbReference>
<dbReference type="UniPathway" id="UPA00253">
    <property type="reaction ID" value="UER00457"/>
</dbReference>
<proteinExistence type="inferred from homology"/>
<keyword evidence="7 11" id="KW-0662">Pyridine nucleotide biosynthesis</keyword>
<dbReference type="PANTHER" id="PTHR11098">
    <property type="entry name" value="NICOTINATE PHOSPHORIBOSYLTRANSFERASE"/>
    <property type="match status" value="1"/>
</dbReference>
<evidence type="ECO:0000313" key="15">
    <source>
        <dbReference type="EMBL" id="VDP14665.1"/>
    </source>
</evidence>
<dbReference type="EMBL" id="UZAM01011057">
    <property type="protein sequence ID" value="VDP14665.1"/>
    <property type="molecule type" value="Genomic_DNA"/>
</dbReference>
<evidence type="ECO:0000256" key="10">
    <source>
        <dbReference type="ARBA" id="ARBA00048668"/>
    </source>
</evidence>
<dbReference type="Proteomes" id="UP000270296">
    <property type="component" value="Unassembled WGS sequence"/>
</dbReference>
<evidence type="ECO:0000256" key="12">
    <source>
        <dbReference type="SAM" id="SignalP"/>
    </source>
</evidence>
<gene>
    <name evidence="15" type="ORF">SBAD_LOCUS7902</name>
</gene>
<keyword evidence="12" id="KW-0732">Signal</keyword>
<dbReference type="InterPro" id="IPR040727">
    <property type="entry name" value="NAPRTase_N"/>
</dbReference>
<reference evidence="17" key="1">
    <citation type="submission" date="2016-06" db="UniProtKB">
        <authorList>
            <consortium name="WormBaseParasite"/>
        </authorList>
    </citation>
    <scope>IDENTIFICATION</scope>
</reference>
<name>A0A183IWA4_9BILA</name>
<keyword evidence="16" id="KW-1185">Reference proteome</keyword>
<evidence type="ECO:0000259" key="14">
    <source>
        <dbReference type="Pfam" id="PF17956"/>
    </source>
</evidence>
<dbReference type="WBParaSite" id="SBAD_0000819501-mRNA-1">
    <property type="protein sequence ID" value="SBAD_0000819501-mRNA-1"/>
    <property type="gene ID" value="SBAD_0000819501"/>
</dbReference>
<sequence>MLVLFLYIIALDLYEIKMCYVYWKSKMHERYSVFDLFFRKTPFKGEFAVFCGLNDVLNAVERFKFSAEDIEYLKTLLPSDTDPLFWLYLSSLDCSKIKISAIAEGSVVFAREPLIIVEGPLAICQLLETLILNLINFASLVCTNAVRFRLAAGPKTKLFEFGIRRAQGPDGALTASKYIYIGGFDATSNVLASRLFGIPPVGTQAHSFVCSFDDRAIAVVLLTTADSKPVDIFAVASRFVEELVKLFPNLLLTEINKSELLAFVTFASSYPSGFLALIDTYDVLKSGAVNFCACALALDTCGFRAVGVRIDSGDLAYLSREIRAMFRNVCYKISINDINEDTINSLNEQGHEIDCFGVGTHLVTCQKQPALGCVYKLVELNGESRIKLSEDIEKITIPGRKIVYRLYGKDGYAINDLVQLAADDPPAEMMSVLCRHPFYECKRAIVKAATVQVLHKVYWENGHRTMKAPTLNEIKTHLQSSFRHVRNDHKRSLNPTPYKVSLNSSLYDFFHSLWLEKAPIGQLE</sequence>
<evidence type="ECO:0000313" key="17">
    <source>
        <dbReference type="WBParaSite" id="SBAD_0000819501-mRNA-1"/>
    </source>
</evidence>
<dbReference type="NCBIfam" id="TIGR01513">
    <property type="entry name" value="NAPRTase_put"/>
    <property type="match status" value="1"/>
</dbReference>